<dbReference type="EMBL" id="JAIWYP010000002">
    <property type="protein sequence ID" value="KAH3861640.1"/>
    <property type="molecule type" value="Genomic_DNA"/>
</dbReference>
<evidence type="ECO:0000313" key="1">
    <source>
        <dbReference type="EMBL" id="KAH3861640.1"/>
    </source>
</evidence>
<gene>
    <name evidence="1" type="ORF">DPMN_024574</name>
</gene>
<proteinExistence type="predicted"/>
<reference evidence="1" key="1">
    <citation type="journal article" date="2019" name="bioRxiv">
        <title>The Genome of the Zebra Mussel, Dreissena polymorpha: A Resource for Invasive Species Research.</title>
        <authorList>
            <person name="McCartney M.A."/>
            <person name="Auch B."/>
            <person name="Kono T."/>
            <person name="Mallez S."/>
            <person name="Zhang Y."/>
            <person name="Obille A."/>
            <person name="Becker A."/>
            <person name="Abrahante J.E."/>
            <person name="Garbe J."/>
            <person name="Badalamenti J.P."/>
            <person name="Herman A."/>
            <person name="Mangelson H."/>
            <person name="Liachko I."/>
            <person name="Sullivan S."/>
            <person name="Sone E.D."/>
            <person name="Koren S."/>
            <person name="Silverstein K.A.T."/>
            <person name="Beckman K.B."/>
            <person name="Gohl D.M."/>
        </authorList>
    </citation>
    <scope>NUCLEOTIDE SEQUENCE</scope>
    <source>
        <strain evidence="1">Duluth1</strain>
        <tissue evidence="1">Whole animal</tissue>
    </source>
</reference>
<accession>A0A9D4LP58</accession>
<organism evidence="1 2">
    <name type="scientific">Dreissena polymorpha</name>
    <name type="common">Zebra mussel</name>
    <name type="synonym">Mytilus polymorpha</name>
    <dbReference type="NCBI Taxonomy" id="45954"/>
    <lineage>
        <taxon>Eukaryota</taxon>
        <taxon>Metazoa</taxon>
        <taxon>Spiralia</taxon>
        <taxon>Lophotrochozoa</taxon>
        <taxon>Mollusca</taxon>
        <taxon>Bivalvia</taxon>
        <taxon>Autobranchia</taxon>
        <taxon>Heteroconchia</taxon>
        <taxon>Euheterodonta</taxon>
        <taxon>Imparidentia</taxon>
        <taxon>Neoheterodontei</taxon>
        <taxon>Myida</taxon>
        <taxon>Dreissenoidea</taxon>
        <taxon>Dreissenidae</taxon>
        <taxon>Dreissena</taxon>
    </lineage>
</organism>
<protein>
    <submittedName>
        <fullName evidence="1">Uncharacterized protein</fullName>
    </submittedName>
</protein>
<reference evidence="1" key="2">
    <citation type="submission" date="2020-11" db="EMBL/GenBank/DDBJ databases">
        <authorList>
            <person name="McCartney M.A."/>
            <person name="Auch B."/>
            <person name="Kono T."/>
            <person name="Mallez S."/>
            <person name="Becker A."/>
            <person name="Gohl D.M."/>
            <person name="Silverstein K.A.T."/>
            <person name="Koren S."/>
            <person name="Bechman K.B."/>
            <person name="Herman A."/>
            <person name="Abrahante J.E."/>
            <person name="Garbe J."/>
        </authorList>
    </citation>
    <scope>NUCLEOTIDE SEQUENCE</scope>
    <source>
        <strain evidence="1">Duluth1</strain>
        <tissue evidence="1">Whole animal</tissue>
    </source>
</reference>
<keyword evidence="2" id="KW-1185">Reference proteome</keyword>
<evidence type="ECO:0000313" key="2">
    <source>
        <dbReference type="Proteomes" id="UP000828390"/>
    </source>
</evidence>
<dbReference type="AlphaFoldDB" id="A0A9D4LP58"/>
<sequence>MARGIVSRRQNQTDKRVRDVAKPTLKMLSEIYQIGESTIGDIVQQSPCTCFSVRKET</sequence>
<comment type="caution">
    <text evidence="1">The sequence shown here is derived from an EMBL/GenBank/DDBJ whole genome shotgun (WGS) entry which is preliminary data.</text>
</comment>
<name>A0A9D4LP58_DREPO</name>
<dbReference type="Proteomes" id="UP000828390">
    <property type="component" value="Unassembled WGS sequence"/>
</dbReference>